<evidence type="ECO:0000313" key="1">
    <source>
        <dbReference type="EMBL" id="RIW36042.1"/>
    </source>
</evidence>
<comment type="caution">
    <text evidence="1">The sequence shown here is derived from an EMBL/GenBank/DDBJ whole genome shotgun (WGS) entry which is preliminary data.</text>
</comment>
<dbReference type="Gene3D" id="3.90.320.10">
    <property type="match status" value="1"/>
</dbReference>
<dbReference type="Proteomes" id="UP000265801">
    <property type="component" value="Unassembled WGS sequence"/>
</dbReference>
<gene>
    <name evidence="1" type="ORF">D3H55_06165</name>
</gene>
<name>A0A3A1R5M8_9BACI</name>
<protein>
    <submittedName>
        <fullName evidence="1">DUF2800 domain-containing protein</fullName>
    </submittedName>
</protein>
<dbReference type="InterPro" id="IPR011604">
    <property type="entry name" value="PDDEXK-like_dom_sf"/>
</dbReference>
<dbReference type="AlphaFoldDB" id="A0A3A1R5M8"/>
<accession>A0A3A1R5M8</accession>
<keyword evidence="2" id="KW-1185">Reference proteome</keyword>
<evidence type="ECO:0000313" key="2">
    <source>
        <dbReference type="Proteomes" id="UP000265801"/>
    </source>
</evidence>
<reference evidence="1 2" key="1">
    <citation type="submission" date="2018-09" db="EMBL/GenBank/DDBJ databases">
        <title>Bacillus saliacetes sp. nov., isolated from Thai shrimp paste (Ka-pi).</title>
        <authorList>
            <person name="Daroonpunt R."/>
            <person name="Tanasupawat S."/>
            <person name="Yiamsombut S."/>
        </authorList>
    </citation>
    <scope>NUCLEOTIDE SEQUENCE [LARGE SCALE GENOMIC DNA]</scope>
    <source>
        <strain evidence="1 2">SKP7-4</strain>
    </source>
</reference>
<organism evidence="1 2">
    <name type="scientific">Bacillus salacetis</name>
    <dbReference type="NCBI Taxonomy" id="2315464"/>
    <lineage>
        <taxon>Bacteria</taxon>
        <taxon>Bacillati</taxon>
        <taxon>Bacillota</taxon>
        <taxon>Bacilli</taxon>
        <taxon>Bacillales</taxon>
        <taxon>Bacillaceae</taxon>
        <taxon>Bacillus</taxon>
    </lineage>
</organism>
<proteinExistence type="predicted"/>
<dbReference type="Pfam" id="PF10926">
    <property type="entry name" value="DUF2800"/>
    <property type="match status" value="1"/>
</dbReference>
<dbReference type="EMBL" id="QXIR01000006">
    <property type="protein sequence ID" value="RIW36042.1"/>
    <property type="molecule type" value="Genomic_DNA"/>
</dbReference>
<sequence>MRNAVNHSERAHASLSASGASRWLACPPSVRLSEQYEETTSVFAKEGTFMHELSELYLSYELKQMTKAQLNKKLKQMKQNEFYNTEIEQAVKTYVDVVTEKMNEARVSSKDPLILIEERVDFSPYVPDGFGTGDVILIYGDRLEVIDLKGGKGVKVSAVENPQMRLYALGALNNFGVLYDTQKILMTIVQPRLDNISTDEMQVEELLEWAENEVKPKAELAFKGEGDFLAGEHCRFCKVKATCRARAEENLKLACMDFQKPPLLTDDEVVEVLTSIDQLLSWAKDVQEYAFAMAMNENKQWPGMKLVEGRGSRKYSDENAVVEALTAAGYDSDVIYKKSLNTITTLEKELGKKAFQELLGSLITKAPGKVKLVPEEDKRQEIKSSPEADFQ</sequence>
<dbReference type="OrthoDB" id="9766061at2"/>
<dbReference type="InterPro" id="IPR021229">
    <property type="entry name" value="DUF2800"/>
</dbReference>